<dbReference type="Pfam" id="PF03645">
    <property type="entry name" value="Tctex-1"/>
    <property type="match status" value="1"/>
</dbReference>
<name>A0A1K0GEB9_9BASI</name>
<accession>A0A1K0GEB9</accession>
<sequence>MSTIAPTSAQPRHSTSSSTSALDGAASPVAQSRSHSTRTRGRFNATSLQPHLSSLLSSRLRSARWDKLDKEKNRALSRWIAENIKAKMLEVEPKGFKYIVQVQLVENLGQGGSRPRLPLGRLG</sequence>
<dbReference type="EMBL" id="LT558139">
    <property type="protein sequence ID" value="SAM86426.1"/>
    <property type="molecule type" value="Genomic_DNA"/>
</dbReference>
<evidence type="ECO:0000313" key="2">
    <source>
        <dbReference type="EMBL" id="SAM86426.1"/>
    </source>
</evidence>
<reference evidence="3" key="1">
    <citation type="submission" date="2016-04" db="EMBL/GenBank/DDBJ databases">
        <authorList>
            <person name="Guldener U."/>
            <person name="Guldener U."/>
        </authorList>
    </citation>
    <scope>NUCLEOTIDE SEQUENCE [LARGE SCALE GENOMIC DNA]</scope>
    <source>
        <strain evidence="3">UB2112</strain>
    </source>
</reference>
<dbReference type="InterPro" id="IPR005334">
    <property type="entry name" value="Tctex-1-like"/>
</dbReference>
<proteinExistence type="predicted"/>
<evidence type="ECO:0000313" key="3">
    <source>
        <dbReference type="Proteomes" id="UP000179920"/>
    </source>
</evidence>
<dbReference type="Gene3D" id="3.30.1140.40">
    <property type="entry name" value="Tctex-1"/>
    <property type="match status" value="1"/>
</dbReference>
<dbReference type="InterPro" id="IPR038586">
    <property type="entry name" value="Tctex-1-like_sf"/>
</dbReference>
<dbReference type="AlphaFoldDB" id="A0A1K0GEB9"/>
<protein>
    <submittedName>
        <fullName evidence="2">Related to Tctex2-related inner arm dynein light chain</fullName>
    </submittedName>
</protein>
<feature type="compositionally biased region" description="Polar residues" evidence="1">
    <location>
        <begin position="1"/>
        <end position="21"/>
    </location>
</feature>
<evidence type="ECO:0000256" key="1">
    <source>
        <dbReference type="SAM" id="MobiDB-lite"/>
    </source>
</evidence>
<gene>
    <name evidence="2" type="ORF">UBRO_08993</name>
</gene>
<feature type="region of interest" description="Disordered" evidence="1">
    <location>
        <begin position="1"/>
        <end position="47"/>
    </location>
</feature>
<dbReference type="OrthoDB" id="10260741at2759"/>
<dbReference type="Proteomes" id="UP000179920">
    <property type="component" value="Chromosome XXIII"/>
</dbReference>
<organism evidence="2 3">
    <name type="scientific">Ustilago bromivora</name>
    <dbReference type="NCBI Taxonomy" id="307758"/>
    <lineage>
        <taxon>Eukaryota</taxon>
        <taxon>Fungi</taxon>
        <taxon>Dikarya</taxon>
        <taxon>Basidiomycota</taxon>
        <taxon>Ustilaginomycotina</taxon>
        <taxon>Ustilaginomycetes</taxon>
        <taxon>Ustilaginales</taxon>
        <taxon>Ustilaginaceae</taxon>
        <taxon>Ustilago</taxon>
    </lineage>
</organism>